<dbReference type="OrthoDB" id="337270at2759"/>
<dbReference type="InterPro" id="IPR019145">
    <property type="entry name" value="Mediator_Med10"/>
</dbReference>
<dbReference type="EMBL" id="JANBUW010000347">
    <property type="protein sequence ID" value="KAJ2847274.1"/>
    <property type="molecule type" value="Genomic_DNA"/>
</dbReference>
<evidence type="ECO:0000256" key="6">
    <source>
        <dbReference type="RuleBase" id="RU364146"/>
    </source>
</evidence>
<evidence type="ECO:0000256" key="4">
    <source>
        <dbReference type="ARBA" id="ARBA00023163"/>
    </source>
</evidence>
<gene>
    <name evidence="7" type="primary">NUT2</name>
    <name evidence="6" type="synonym">MED10</name>
    <name evidence="7" type="ORF">IWW36_003934</name>
</gene>
<accession>A0A9W8LWQ9</accession>
<dbReference type="AlphaFoldDB" id="A0A9W8LWQ9"/>
<dbReference type="Proteomes" id="UP001139887">
    <property type="component" value="Unassembled WGS sequence"/>
</dbReference>
<keyword evidence="5 6" id="KW-0539">Nucleus</keyword>
<keyword evidence="3 6" id="KW-0805">Transcription regulation</keyword>
<reference evidence="7" key="1">
    <citation type="submission" date="2022-07" db="EMBL/GenBank/DDBJ databases">
        <title>Phylogenomic reconstructions and comparative analyses of Kickxellomycotina fungi.</title>
        <authorList>
            <person name="Reynolds N.K."/>
            <person name="Stajich J.E."/>
            <person name="Barry K."/>
            <person name="Grigoriev I.V."/>
            <person name="Crous P."/>
            <person name="Smith M.E."/>
        </authorList>
    </citation>
    <scope>NUCLEOTIDE SEQUENCE</scope>
    <source>
        <strain evidence="7">NRRL 1566</strain>
    </source>
</reference>
<dbReference type="GO" id="GO:0003712">
    <property type="term" value="F:transcription coregulator activity"/>
    <property type="evidence" value="ECO:0007669"/>
    <property type="project" value="InterPro"/>
</dbReference>
<evidence type="ECO:0000256" key="1">
    <source>
        <dbReference type="ARBA" id="ARBA00004123"/>
    </source>
</evidence>
<evidence type="ECO:0000313" key="7">
    <source>
        <dbReference type="EMBL" id="KAJ2847274.1"/>
    </source>
</evidence>
<organism evidence="7 8">
    <name type="scientific">Coemansia brasiliensis</name>
    <dbReference type="NCBI Taxonomy" id="2650707"/>
    <lineage>
        <taxon>Eukaryota</taxon>
        <taxon>Fungi</taxon>
        <taxon>Fungi incertae sedis</taxon>
        <taxon>Zoopagomycota</taxon>
        <taxon>Kickxellomycotina</taxon>
        <taxon>Kickxellomycetes</taxon>
        <taxon>Kickxellales</taxon>
        <taxon>Kickxellaceae</taxon>
        <taxon>Coemansia</taxon>
    </lineage>
</organism>
<protein>
    <recommendedName>
        <fullName evidence="6">Mediator of RNA polymerase II transcription subunit 10</fullName>
    </recommendedName>
    <alternativeName>
        <fullName evidence="6">Mediator complex subunit 10</fullName>
    </alternativeName>
</protein>
<evidence type="ECO:0000313" key="8">
    <source>
        <dbReference type="Proteomes" id="UP001139887"/>
    </source>
</evidence>
<keyword evidence="4 6" id="KW-0804">Transcription</keyword>
<dbReference type="GO" id="GO:0006357">
    <property type="term" value="P:regulation of transcription by RNA polymerase II"/>
    <property type="evidence" value="ECO:0007669"/>
    <property type="project" value="InterPro"/>
</dbReference>
<evidence type="ECO:0000256" key="3">
    <source>
        <dbReference type="ARBA" id="ARBA00023015"/>
    </source>
</evidence>
<comment type="subcellular location">
    <subcellularLocation>
        <location evidence="1 6">Nucleus</location>
    </subcellularLocation>
</comment>
<evidence type="ECO:0000256" key="5">
    <source>
        <dbReference type="ARBA" id="ARBA00023242"/>
    </source>
</evidence>
<dbReference type="GO" id="GO:0016592">
    <property type="term" value="C:mediator complex"/>
    <property type="evidence" value="ECO:0007669"/>
    <property type="project" value="InterPro"/>
</dbReference>
<sequence>MQPSAQSSSNEFHDADRELMENKIRESLETLSQIRVSVSNHELADESVLEQRVDRLVRGYADMFAIKDRLQVNIPEDVLGYIKDGRNPDEFTSQFMERVASENQFTNGKIAALTNFKQEFESKLEEFFPEEMKERKAQQPQQ</sequence>
<comment type="similarity">
    <text evidence="2 6">Belongs to the Mediator complex subunit 10 family.</text>
</comment>
<comment type="subunit">
    <text evidence="6">Component of the Mediator complex.</text>
</comment>
<name>A0A9W8LWQ9_9FUNG</name>
<dbReference type="Pfam" id="PF09748">
    <property type="entry name" value="Med10"/>
    <property type="match status" value="1"/>
</dbReference>
<proteinExistence type="inferred from homology"/>
<keyword evidence="8" id="KW-1185">Reference proteome</keyword>
<keyword evidence="6" id="KW-0010">Activator</keyword>
<comment type="function">
    <text evidence="6">Component of the Mediator complex, a coactivator involved in the regulated transcription of nearly all RNA polymerase II-dependent genes. Mediator functions as a bridge to convey information from gene-specific regulatory proteins to the basal RNA polymerase II transcription machinery. Mediator is recruited to promoters by direct interactions with regulatory proteins and serves as a scaffold for the assembly of a functional preinitiation complex with RNA polymerase II and the general transcription factors.</text>
</comment>
<comment type="caution">
    <text evidence="7">The sequence shown here is derived from an EMBL/GenBank/DDBJ whole genome shotgun (WGS) entry which is preliminary data.</text>
</comment>
<evidence type="ECO:0000256" key="2">
    <source>
        <dbReference type="ARBA" id="ARBA00005389"/>
    </source>
</evidence>